<evidence type="ECO:0000256" key="1">
    <source>
        <dbReference type="SAM" id="MobiDB-lite"/>
    </source>
</evidence>
<keyword evidence="2" id="KW-1185">Reference proteome</keyword>
<sequence length="110" mass="12520">LWRSFYGIEEQLKRSNSMPDVANAIDEQLRYWPPPPGPIDERLRMRKALGQNVDNSVITQDFLEKVLPAYPKSAPRYVATVSAPPQEEEEDSPKAALIRSLEGTPEKQKK</sequence>
<feature type="region of interest" description="Disordered" evidence="1">
    <location>
        <begin position="81"/>
        <end position="110"/>
    </location>
</feature>
<evidence type="ECO:0000313" key="3">
    <source>
        <dbReference type="WBParaSite" id="HPBE_0002261301-mRNA-1"/>
    </source>
</evidence>
<organism evidence="2 3">
    <name type="scientific">Heligmosomoides polygyrus</name>
    <name type="common">Parasitic roundworm</name>
    <dbReference type="NCBI Taxonomy" id="6339"/>
    <lineage>
        <taxon>Eukaryota</taxon>
        <taxon>Metazoa</taxon>
        <taxon>Ecdysozoa</taxon>
        <taxon>Nematoda</taxon>
        <taxon>Chromadorea</taxon>
        <taxon>Rhabditida</taxon>
        <taxon>Rhabditina</taxon>
        <taxon>Rhabditomorpha</taxon>
        <taxon>Strongyloidea</taxon>
        <taxon>Heligmosomidae</taxon>
        <taxon>Heligmosomoides</taxon>
    </lineage>
</organism>
<dbReference type="AlphaFoldDB" id="A0A183GIY1"/>
<dbReference type="Proteomes" id="UP000050761">
    <property type="component" value="Unassembled WGS sequence"/>
</dbReference>
<name>A0A183GIY1_HELPZ</name>
<reference evidence="3" key="1">
    <citation type="submission" date="2019-09" db="UniProtKB">
        <authorList>
            <consortium name="WormBaseParasite"/>
        </authorList>
    </citation>
    <scope>IDENTIFICATION</scope>
</reference>
<protein>
    <submittedName>
        <fullName evidence="3">DUF4706 domain-containing protein</fullName>
    </submittedName>
</protein>
<proteinExistence type="predicted"/>
<accession>A0A183GIY1</accession>
<evidence type="ECO:0000313" key="2">
    <source>
        <dbReference type="Proteomes" id="UP000050761"/>
    </source>
</evidence>
<dbReference type="WBParaSite" id="HPBE_0002261301-mRNA-1">
    <property type="protein sequence ID" value="HPBE_0002261301-mRNA-1"/>
    <property type="gene ID" value="HPBE_0002261301"/>
</dbReference>